<dbReference type="Pfam" id="PF10342">
    <property type="entry name" value="Kre9_KNH"/>
    <property type="match status" value="1"/>
</dbReference>
<organism evidence="4 5">
    <name type="scientific">Diaporthe australafricana</name>
    <dbReference type="NCBI Taxonomy" id="127596"/>
    <lineage>
        <taxon>Eukaryota</taxon>
        <taxon>Fungi</taxon>
        <taxon>Dikarya</taxon>
        <taxon>Ascomycota</taxon>
        <taxon>Pezizomycotina</taxon>
        <taxon>Sordariomycetes</taxon>
        <taxon>Sordariomycetidae</taxon>
        <taxon>Diaporthales</taxon>
        <taxon>Diaporthaceae</taxon>
        <taxon>Diaporthe</taxon>
    </lineage>
</organism>
<evidence type="ECO:0000256" key="1">
    <source>
        <dbReference type="ARBA" id="ARBA00022729"/>
    </source>
</evidence>
<gene>
    <name evidence="4" type="ORF">Daus18300_013280</name>
</gene>
<keyword evidence="5" id="KW-1185">Reference proteome</keyword>
<feature type="domain" description="Yeast cell wall synthesis Kre9/Knh1-like N-terminal" evidence="3">
    <location>
        <begin position="38"/>
        <end position="125"/>
    </location>
</feature>
<sequence>MRLVFRSLLAAASALSSPLAQAIRFSYPASADNAYSTNISFSKGDVANVTWDVVNTDPKKFSLYLWEFAAFPPTYELVAYNVDTETKQATLTIPCHVNSSPNWQFTMVNGTNVYVLYAQTARFGIRGNNRICIDSPCQPDTCSSSSSAGGWEIASKESMIS</sequence>
<feature type="chain" id="PRO_5045752654" description="Yeast cell wall synthesis Kre9/Knh1-like N-terminal domain-containing protein" evidence="2">
    <location>
        <begin position="23"/>
        <end position="161"/>
    </location>
</feature>
<protein>
    <recommendedName>
        <fullName evidence="3">Yeast cell wall synthesis Kre9/Knh1-like N-terminal domain-containing protein</fullName>
    </recommendedName>
</protein>
<dbReference type="InterPro" id="IPR052479">
    <property type="entry name" value="GPI-anchor_Adhesion_Reg"/>
</dbReference>
<proteinExistence type="predicted"/>
<dbReference type="InterPro" id="IPR018466">
    <property type="entry name" value="Kre9/Knh1-like_N"/>
</dbReference>
<evidence type="ECO:0000259" key="3">
    <source>
        <dbReference type="Pfam" id="PF10342"/>
    </source>
</evidence>
<dbReference type="EMBL" id="JAWRVE010000201">
    <property type="protein sequence ID" value="KAL1849398.1"/>
    <property type="molecule type" value="Genomic_DNA"/>
</dbReference>
<name>A0ABR3VZY8_9PEZI</name>
<accession>A0ABR3VZY8</accession>
<reference evidence="4 5" key="1">
    <citation type="journal article" date="2024" name="IMA Fungus">
        <title>IMA Genome - F19 : A genome assembly and annotation guide to empower mycologists, including annotated draft genome sequences of Ceratocystis pirilliformis, Diaporthe australafricana, Fusarium ophioides, Paecilomyces lecythidis, and Sporothrix stenoceras.</title>
        <authorList>
            <person name="Aylward J."/>
            <person name="Wilson A.M."/>
            <person name="Visagie C.M."/>
            <person name="Spraker J."/>
            <person name="Barnes I."/>
            <person name="Buitendag C."/>
            <person name="Ceriani C."/>
            <person name="Del Mar Angel L."/>
            <person name="du Plessis D."/>
            <person name="Fuchs T."/>
            <person name="Gasser K."/>
            <person name="Kramer D."/>
            <person name="Li W."/>
            <person name="Munsamy K."/>
            <person name="Piso A."/>
            <person name="Price J.L."/>
            <person name="Sonnekus B."/>
            <person name="Thomas C."/>
            <person name="van der Nest A."/>
            <person name="van Dijk A."/>
            <person name="van Heerden A."/>
            <person name="van Vuuren N."/>
            <person name="Yilmaz N."/>
            <person name="Duong T.A."/>
            <person name="van der Merwe N.A."/>
            <person name="Wingfield M.J."/>
            <person name="Wingfield B.D."/>
        </authorList>
    </citation>
    <scope>NUCLEOTIDE SEQUENCE [LARGE SCALE GENOMIC DNA]</scope>
    <source>
        <strain evidence="4 5">CMW 18300</strain>
    </source>
</reference>
<evidence type="ECO:0000313" key="5">
    <source>
        <dbReference type="Proteomes" id="UP001583177"/>
    </source>
</evidence>
<evidence type="ECO:0000256" key="2">
    <source>
        <dbReference type="SAM" id="SignalP"/>
    </source>
</evidence>
<dbReference type="PANTHER" id="PTHR35185">
    <property type="entry name" value="SERINE/THREONINE-RICH PROTEIN ADG2-RELATED"/>
    <property type="match status" value="1"/>
</dbReference>
<comment type="caution">
    <text evidence="4">The sequence shown here is derived from an EMBL/GenBank/DDBJ whole genome shotgun (WGS) entry which is preliminary data.</text>
</comment>
<dbReference type="PANTHER" id="PTHR35185:SF2">
    <property type="entry name" value="EXTRACELLULAR PROLINE-SERINE RICH PROTEIN (AFU_ORTHOLOGUE AFUA_8G07090)"/>
    <property type="match status" value="1"/>
</dbReference>
<feature type="signal peptide" evidence="2">
    <location>
        <begin position="1"/>
        <end position="22"/>
    </location>
</feature>
<evidence type="ECO:0000313" key="4">
    <source>
        <dbReference type="EMBL" id="KAL1849398.1"/>
    </source>
</evidence>
<dbReference type="Proteomes" id="UP001583177">
    <property type="component" value="Unassembled WGS sequence"/>
</dbReference>
<keyword evidence="1 2" id="KW-0732">Signal</keyword>